<evidence type="ECO:0000259" key="6">
    <source>
        <dbReference type="PROSITE" id="PS50893"/>
    </source>
</evidence>
<dbReference type="EMBL" id="BSPV01000004">
    <property type="protein sequence ID" value="GLT14543.1"/>
    <property type="molecule type" value="Genomic_DNA"/>
</dbReference>
<dbReference type="PANTHER" id="PTHR42794:SF1">
    <property type="entry name" value="HEMIN IMPORT ATP-BINDING PROTEIN HMUV"/>
    <property type="match status" value="1"/>
</dbReference>
<dbReference type="InterPro" id="IPR003593">
    <property type="entry name" value="AAA+_ATPase"/>
</dbReference>
<evidence type="ECO:0000313" key="8">
    <source>
        <dbReference type="Proteomes" id="UP001157156"/>
    </source>
</evidence>
<dbReference type="NCBIfam" id="NF010068">
    <property type="entry name" value="PRK13548.1"/>
    <property type="match status" value="1"/>
</dbReference>
<keyword evidence="3 7" id="KW-0067">ATP-binding</keyword>
<dbReference type="Pfam" id="PF00005">
    <property type="entry name" value="ABC_tran"/>
    <property type="match status" value="1"/>
</dbReference>
<comment type="caution">
    <text evidence="7">The sequence shown here is derived from an EMBL/GenBank/DDBJ whole genome shotgun (WGS) entry which is preliminary data.</text>
</comment>
<feature type="domain" description="ABC transporter" evidence="6">
    <location>
        <begin position="46"/>
        <end position="287"/>
    </location>
</feature>
<keyword evidence="1" id="KW-0813">Transport</keyword>
<dbReference type="RefSeq" id="WP_244943709.1">
    <property type="nucleotide sequence ID" value="NZ_BSPV01000004.1"/>
</dbReference>
<dbReference type="InterPro" id="IPR027417">
    <property type="entry name" value="P-loop_NTPase"/>
</dbReference>
<protein>
    <submittedName>
        <fullName evidence="7">Hemin import ATP-binding protein HmuV</fullName>
    </submittedName>
</protein>
<evidence type="ECO:0000256" key="1">
    <source>
        <dbReference type="ARBA" id="ARBA00022448"/>
    </source>
</evidence>
<sequence length="304" mass="33614">MQIHNMFSKSLKATHVKANTDNLAPLLIEEDRKLNSQKNIQHKIAIKAQHLTLQYGKKKILNDVSLEVHLGEVTALLGPNGTGKSSLLKLLCGEVPLTQQNNLNASLQYFGKPAVSWDKQQLARHLGMLPQSSTLSFPFLVEEVVELGGLPLNASKAELNLIAREKMKQVGILPMAKQLYPQLSGGEKQRVHLARVLTQLHYAQSNRIFMLDEPTSALDLSHQHNTLQLVKDMAKTGTAVVVVLHDLNLAAQYADRILLLDQGDIMSDGNAWNTLTASNIEQVYGQKVLLSEHPQHGFPVIMPA</sequence>
<name>A0ABQ6EN31_9VIBR</name>
<dbReference type="PROSITE" id="PS50893">
    <property type="entry name" value="ABC_TRANSPORTER_2"/>
    <property type="match status" value="1"/>
</dbReference>
<evidence type="ECO:0000313" key="7">
    <source>
        <dbReference type="EMBL" id="GLT14543.1"/>
    </source>
</evidence>
<keyword evidence="4" id="KW-1278">Translocase</keyword>
<evidence type="ECO:0000256" key="2">
    <source>
        <dbReference type="ARBA" id="ARBA00022741"/>
    </source>
</evidence>
<dbReference type="CDD" id="cd03214">
    <property type="entry name" value="ABC_Iron-Siderophores_B12_Hemin"/>
    <property type="match status" value="1"/>
</dbReference>
<dbReference type="Proteomes" id="UP001157156">
    <property type="component" value="Unassembled WGS sequence"/>
</dbReference>
<evidence type="ECO:0000256" key="4">
    <source>
        <dbReference type="ARBA" id="ARBA00022967"/>
    </source>
</evidence>
<dbReference type="Gene3D" id="3.40.50.300">
    <property type="entry name" value="P-loop containing nucleotide triphosphate hydrolases"/>
    <property type="match status" value="1"/>
</dbReference>
<evidence type="ECO:0000256" key="3">
    <source>
        <dbReference type="ARBA" id="ARBA00022840"/>
    </source>
</evidence>
<proteinExistence type="predicted"/>
<keyword evidence="8" id="KW-1185">Reference proteome</keyword>
<gene>
    <name evidence="7" type="primary">hmuV</name>
    <name evidence="7" type="ORF">GCM10007931_15180</name>
</gene>
<keyword evidence="2" id="KW-0547">Nucleotide-binding</keyword>
<dbReference type="PANTHER" id="PTHR42794">
    <property type="entry name" value="HEMIN IMPORT ATP-BINDING PROTEIN HMUV"/>
    <property type="match status" value="1"/>
</dbReference>
<comment type="function">
    <text evidence="5">Part of the ABC transporter complex HmuTUV involved in hemin import. Responsible for energy coupling to the transport system.</text>
</comment>
<evidence type="ECO:0000256" key="5">
    <source>
        <dbReference type="ARBA" id="ARBA00037066"/>
    </source>
</evidence>
<dbReference type="InterPro" id="IPR003439">
    <property type="entry name" value="ABC_transporter-like_ATP-bd"/>
</dbReference>
<organism evidence="7 8">
    <name type="scientific">Vibrio algivorus</name>
    <dbReference type="NCBI Taxonomy" id="1667024"/>
    <lineage>
        <taxon>Bacteria</taxon>
        <taxon>Pseudomonadati</taxon>
        <taxon>Pseudomonadota</taxon>
        <taxon>Gammaproteobacteria</taxon>
        <taxon>Vibrionales</taxon>
        <taxon>Vibrionaceae</taxon>
        <taxon>Vibrio</taxon>
    </lineage>
</organism>
<dbReference type="GO" id="GO:0005524">
    <property type="term" value="F:ATP binding"/>
    <property type="evidence" value="ECO:0007669"/>
    <property type="project" value="UniProtKB-KW"/>
</dbReference>
<accession>A0ABQ6EN31</accession>
<reference evidence="8" key="1">
    <citation type="journal article" date="2019" name="Int. J. Syst. Evol. Microbiol.">
        <title>The Global Catalogue of Microorganisms (GCM) 10K type strain sequencing project: providing services to taxonomists for standard genome sequencing and annotation.</title>
        <authorList>
            <consortium name="The Broad Institute Genomics Platform"/>
            <consortium name="The Broad Institute Genome Sequencing Center for Infectious Disease"/>
            <person name="Wu L."/>
            <person name="Ma J."/>
        </authorList>
    </citation>
    <scope>NUCLEOTIDE SEQUENCE [LARGE SCALE GENOMIC DNA]</scope>
    <source>
        <strain evidence="8">NBRC 111146</strain>
    </source>
</reference>
<dbReference type="SUPFAM" id="SSF52540">
    <property type="entry name" value="P-loop containing nucleoside triphosphate hydrolases"/>
    <property type="match status" value="1"/>
</dbReference>
<dbReference type="SMART" id="SM00382">
    <property type="entry name" value="AAA"/>
    <property type="match status" value="1"/>
</dbReference>